<dbReference type="SUPFAM" id="SSF69318">
    <property type="entry name" value="Integrin alpha N-terminal domain"/>
    <property type="match status" value="1"/>
</dbReference>
<keyword evidence="3" id="KW-1185">Reference proteome</keyword>
<evidence type="ECO:0000256" key="1">
    <source>
        <dbReference type="ARBA" id="ARBA00022729"/>
    </source>
</evidence>
<evidence type="ECO:0000313" key="3">
    <source>
        <dbReference type="Proteomes" id="UP000198717"/>
    </source>
</evidence>
<dbReference type="SUPFAM" id="SSF55486">
    <property type="entry name" value="Metalloproteases ('zincins'), catalytic domain"/>
    <property type="match status" value="1"/>
</dbReference>
<accession>A0ABY0N3T9</accession>
<name>A0ABY0N3T9_9BACT</name>
<gene>
    <name evidence="2" type="ORF">SAMN04488504_1152</name>
</gene>
<dbReference type="PANTHER" id="PTHR46580:SF2">
    <property type="entry name" value="MAM DOMAIN-CONTAINING PROTEIN"/>
    <property type="match status" value="1"/>
</dbReference>
<keyword evidence="1" id="KW-0732">Signal</keyword>
<protein>
    <submittedName>
        <fullName evidence="2">Repeat domain-containing protein</fullName>
    </submittedName>
</protein>
<dbReference type="Gene3D" id="3.40.390.10">
    <property type="entry name" value="Collagenase (Catalytic Domain)"/>
    <property type="match status" value="1"/>
</dbReference>
<dbReference type="Gene3D" id="2.40.128.340">
    <property type="match status" value="1"/>
</dbReference>
<proteinExistence type="predicted"/>
<dbReference type="InterPro" id="IPR028994">
    <property type="entry name" value="Integrin_alpha_N"/>
</dbReference>
<dbReference type="Gene3D" id="2.130.10.130">
    <property type="entry name" value="Integrin alpha, N-terminal"/>
    <property type="match status" value="1"/>
</dbReference>
<dbReference type="Pfam" id="PF13517">
    <property type="entry name" value="FG-GAP_3"/>
    <property type="match status" value="1"/>
</dbReference>
<dbReference type="InterPro" id="IPR024079">
    <property type="entry name" value="MetalloPept_cat_dom_sf"/>
</dbReference>
<reference evidence="2 3" key="1">
    <citation type="submission" date="2016-10" db="EMBL/GenBank/DDBJ databases">
        <authorList>
            <person name="Varghese N."/>
            <person name="Submissions S."/>
        </authorList>
    </citation>
    <scope>NUCLEOTIDE SEQUENCE [LARGE SCALE GENOMIC DNA]</scope>
    <source>
        <strain evidence="2 3">DSM 2260</strain>
    </source>
</reference>
<organism evidence="2 3">
    <name type="scientific">Myxococcus virescens</name>
    <dbReference type="NCBI Taxonomy" id="83456"/>
    <lineage>
        <taxon>Bacteria</taxon>
        <taxon>Pseudomonadati</taxon>
        <taxon>Myxococcota</taxon>
        <taxon>Myxococcia</taxon>
        <taxon>Myxococcales</taxon>
        <taxon>Cystobacterineae</taxon>
        <taxon>Myxococcaceae</taxon>
        <taxon>Myxococcus</taxon>
    </lineage>
</organism>
<dbReference type="InterPro" id="IPR013517">
    <property type="entry name" value="FG-GAP"/>
</dbReference>
<dbReference type="EMBL" id="FNAJ01000015">
    <property type="protein sequence ID" value="SDE93006.1"/>
    <property type="molecule type" value="Genomic_DNA"/>
</dbReference>
<evidence type="ECO:0000313" key="2">
    <source>
        <dbReference type="EMBL" id="SDE93006.1"/>
    </source>
</evidence>
<dbReference type="PANTHER" id="PTHR46580">
    <property type="entry name" value="SENSOR KINASE-RELATED"/>
    <property type="match status" value="1"/>
</dbReference>
<dbReference type="Proteomes" id="UP000198717">
    <property type="component" value="Unassembled WGS sequence"/>
</dbReference>
<comment type="caution">
    <text evidence="2">The sequence shown here is derived from an EMBL/GenBank/DDBJ whole genome shotgun (WGS) entry which is preliminary data.</text>
</comment>
<sequence length="325" mass="36239">MAFYPDFERSDRRVELNRRYVIYDYALVAKVLTHEVGHILGFPHEHLRISSSNPDCSESELWEGLTAYDSESVMNYPQCGGLSTYSRLSLLDRIGARSVYGPSQVPGADFNGDAYADIFRYDTGTGQVETRYGNAGTGDLLFSASSQKTWIANLKMIPGDFNGDGNTDIFRYNTSTGEVEIRYGRPEMDEFLFSALSQVTWIPGLELIPGDFNGDGFTDIFRYRPSTGEVEIRYGSAIMTELLFSPSSQQTWVGNLKMIPGDFNGDGYTDIFRYYMPTGEVEIRYGNSGMGALSFSATSQETWVSNLNLVAGDFNGDGYTDIFLV</sequence>